<dbReference type="Gramene" id="ONK70157">
    <property type="protein sequence ID" value="ONK70157"/>
    <property type="gene ID" value="A4U43_C05F30860"/>
</dbReference>
<feature type="compositionally biased region" description="Polar residues" evidence="1">
    <location>
        <begin position="195"/>
        <end position="204"/>
    </location>
</feature>
<gene>
    <name evidence="2" type="ORF">A4U43_C05F30860</name>
</gene>
<feature type="region of interest" description="Disordered" evidence="1">
    <location>
        <begin position="115"/>
        <end position="204"/>
    </location>
</feature>
<dbReference type="Proteomes" id="UP000243459">
    <property type="component" value="Chromosome 5"/>
</dbReference>
<feature type="compositionally biased region" description="Acidic residues" evidence="1">
    <location>
        <begin position="133"/>
        <end position="147"/>
    </location>
</feature>
<proteinExistence type="predicted"/>
<dbReference type="EMBL" id="CM007385">
    <property type="protein sequence ID" value="ONK70157.1"/>
    <property type="molecule type" value="Genomic_DNA"/>
</dbReference>
<feature type="compositionally biased region" description="Acidic residues" evidence="1">
    <location>
        <begin position="164"/>
        <end position="188"/>
    </location>
</feature>
<feature type="compositionally biased region" description="Basic and acidic residues" evidence="1">
    <location>
        <begin position="115"/>
        <end position="126"/>
    </location>
</feature>
<evidence type="ECO:0000256" key="1">
    <source>
        <dbReference type="SAM" id="MobiDB-lite"/>
    </source>
</evidence>
<evidence type="ECO:0000313" key="2">
    <source>
        <dbReference type="EMBL" id="ONK70157.1"/>
    </source>
</evidence>
<accession>A0A5P1EY86</accession>
<protein>
    <submittedName>
        <fullName evidence="2">Uncharacterized protein</fullName>
    </submittedName>
</protein>
<keyword evidence="3" id="KW-1185">Reference proteome</keyword>
<organism evidence="2 3">
    <name type="scientific">Asparagus officinalis</name>
    <name type="common">Garden asparagus</name>
    <dbReference type="NCBI Taxonomy" id="4686"/>
    <lineage>
        <taxon>Eukaryota</taxon>
        <taxon>Viridiplantae</taxon>
        <taxon>Streptophyta</taxon>
        <taxon>Embryophyta</taxon>
        <taxon>Tracheophyta</taxon>
        <taxon>Spermatophyta</taxon>
        <taxon>Magnoliopsida</taxon>
        <taxon>Liliopsida</taxon>
        <taxon>Asparagales</taxon>
        <taxon>Asparagaceae</taxon>
        <taxon>Asparagoideae</taxon>
        <taxon>Asparagus</taxon>
    </lineage>
</organism>
<name>A0A5P1EY86_ASPOF</name>
<sequence>MAHGNYSRRRCNICLLQQGRMSNNEFNEHVVACNAIPRGARGARRRQQRVDQHVAGLIGRMMLHPRIERDLLGQYPGGYPIYGPPRARTGGVADVRGEQVDHNGEGEGVVGERTLRRPQDAADQPRDAVTCEADSDADADEADDTVTDDGGQRRLLTADAVTCEAEDTGEDDDAGEADYTGEADDTVIDDGGQRRVSTSGDGNL</sequence>
<dbReference type="AlphaFoldDB" id="A0A5P1EY86"/>
<reference evidence="3" key="1">
    <citation type="journal article" date="2017" name="Nat. Commun.">
        <title>The asparagus genome sheds light on the origin and evolution of a young Y chromosome.</title>
        <authorList>
            <person name="Harkess A."/>
            <person name="Zhou J."/>
            <person name="Xu C."/>
            <person name="Bowers J.E."/>
            <person name="Van der Hulst R."/>
            <person name="Ayyampalayam S."/>
            <person name="Mercati F."/>
            <person name="Riccardi P."/>
            <person name="McKain M.R."/>
            <person name="Kakrana A."/>
            <person name="Tang H."/>
            <person name="Ray J."/>
            <person name="Groenendijk J."/>
            <person name="Arikit S."/>
            <person name="Mathioni S.M."/>
            <person name="Nakano M."/>
            <person name="Shan H."/>
            <person name="Telgmann-Rauber A."/>
            <person name="Kanno A."/>
            <person name="Yue Z."/>
            <person name="Chen H."/>
            <person name="Li W."/>
            <person name="Chen Y."/>
            <person name="Xu X."/>
            <person name="Zhang Y."/>
            <person name="Luo S."/>
            <person name="Chen H."/>
            <person name="Gao J."/>
            <person name="Mao Z."/>
            <person name="Pires J.C."/>
            <person name="Luo M."/>
            <person name="Kudrna D."/>
            <person name="Wing R.A."/>
            <person name="Meyers B.C."/>
            <person name="Yi K."/>
            <person name="Kong H."/>
            <person name="Lavrijsen P."/>
            <person name="Sunseri F."/>
            <person name="Falavigna A."/>
            <person name="Ye Y."/>
            <person name="Leebens-Mack J.H."/>
            <person name="Chen G."/>
        </authorList>
    </citation>
    <scope>NUCLEOTIDE SEQUENCE [LARGE SCALE GENOMIC DNA]</scope>
    <source>
        <strain evidence="3">cv. DH0086</strain>
    </source>
</reference>
<evidence type="ECO:0000313" key="3">
    <source>
        <dbReference type="Proteomes" id="UP000243459"/>
    </source>
</evidence>